<evidence type="ECO:0000313" key="3">
    <source>
        <dbReference type="Proteomes" id="UP000038045"/>
    </source>
</evidence>
<keyword evidence="3" id="KW-1185">Reference proteome</keyword>
<feature type="chain" id="PRO_5005891182" evidence="2">
    <location>
        <begin position="20"/>
        <end position="120"/>
    </location>
</feature>
<keyword evidence="2" id="KW-0732">Signal</keyword>
<dbReference type="WBParaSite" id="PTRK_0000276150.1">
    <property type="protein sequence ID" value="PTRK_0000276150.1"/>
    <property type="gene ID" value="PTRK_0000276150"/>
</dbReference>
<evidence type="ECO:0000313" key="4">
    <source>
        <dbReference type="WBParaSite" id="PTRK_0000276150.1"/>
    </source>
</evidence>
<dbReference type="AlphaFoldDB" id="A0A0N4Z6F5"/>
<protein>
    <submittedName>
        <fullName evidence="4">Uncharacterized protein</fullName>
    </submittedName>
</protein>
<feature type="signal peptide" evidence="2">
    <location>
        <begin position="1"/>
        <end position="19"/>
    </location>
</feature>
<evidence type="ECO:0000256" key="1">
    <source>
        <dbReference type="SAM" id="MobiDB-lite"/>
    </source>
</evidence>
<organism evidence="3 4">
    <name type="scientific">Parastrongyloides trichosuri</name>
    <name type="common">Possum-specific nematode worm</name>
    <dbReference type="NCBI Taxonomy" id="131310"/>
    <lineage>
        <taxon>Eukaryota</taxon>
        <taxon>Metazoa</taxon>
        <taxon>Ecdysozoa</taxon>
        <taxon>Nematoda</taxon>
        <taxon>Chromadorea</taxon>
        <taxon>Rhabditida</taxon>
        <taxon>Tylenchina</taxon>
        <taxon>Panagrolaimomorpha</taxon>
        <taxon>Strongyloidoidea</taxon>
        <taxon>Strongyloididae</taxon>
        <taxon>Parastrongyloides</taxon>
    </lineage>
</organism>
<feature type="compositionally biased region" description="Polar residues" evidence="1">
    <location>
        <begin position="53"/>
        <end position="62"/>
    </location>
</feature>
<name>A0A0N4Z6F5_PARTI</name>
<dbReference type="Proteomes" id="UP000038045">
    <property type="component" value="Unplaced"/>
</dbReference>
<evidence type="ECO:0000256" key="2">
    <source>
        <dbReference type="SAM" id="SignalP"/>
    </source>
</evidence>
<proteinExistence type="predicted"/>
<feature type="region of interest" description="Disordered" evidence="1">
    <location>
        <begin position="37"/>
        <end position="62"/>
    </location>
</feature>
<accession>A0A0N4Z6F5</accession>
<reference evidence="4" key="1">
    <citation type="submission" date="2017-02" db="UniProtKB">
        <authorList>
            <consortium name="WormBaseParasite"/>
        </authorList>
    </citation>
    <scope>IDENTIFICATION</scope>
</reference>
<sequence length="120" mass="13428">MILLYILLSLAYSLIVCKASKKYDRSNGTLLKNQTCSKTGGVTKSDGPKKSSKSMNETCFNKQINPPQSALEEQMTQKSFSIKINHDDDTLKNVESLKVDNFKTTKLPPTLEKEIKIANQ</sequence>